<dbReference type="GO" id="GO:0005886">
    <property type="term" value="C:plasma membrane"/>
    <property type="evidence" value="ECO:0007669"/>
    <property type="project" value="TreeGrafter"/>
</dbReference>
<keyword evidence="2" id="KW-0328">Glycosyltransferase</keyword>
<keyword evidence="5 7" id="KW-1133">Transmembrane helix</keyword>
<evidence type="ECO:0000259" key="8">
    <source>
        <dbReference type="Pfam" id="PF00535"/>
    </source>
</evidence>
<comment type="subcellular location">
    <subcellularLocation>
        <location evidence="1">Membrane</location>
        <topology evidence="1">Multi-pass membrane protein</topology>
    </subcellularLocation>
</comment>
<name>A0A2W5FL02_9BACT</name>
<comment type="caution">
    <text evidence="9">The sequence shown here is derived from an EMBL/GenBank/DDBJ whole genome shotgun (WGS) entry which is preliminary data.</text>
</comment>
<protein>
    <submittedName>
        <fullName evidence="9">Glycosyltransferase</fullName>
    </submittedName>
</protein>
<evidence type="ECO:0000256" key="2">
    <source>
        <dbReference type="ARBA" id="ARBA00022676"/>
    </source>
</evidence>
<evidence type="ECO:0000256" key="1">
    <source>
        <dbReference type="ARBA" id="ARBA00004141"/>
    </source>
</evidence>
<dbReference type="InterPro" id="IPR029044">
    <property type="entry name" value="Nucleotide-diphossugar_trans"/>
</dbReference>
<reference evidence="9 10" key="1">
    <citation type="submission" date="2017-08" db="EMBL/GenBank/DDBJ databases">
        <title>Infants hospitalized years apart are colonized by the same room-sourced microbial strains.</title>
        <authorList>
            <person name="Brooks B."/>
            <person name="Olm M.R."/>
            <person name="Firek B.A."/>
            <person name="Baker R."/>
            <person name="Thomas B.C."/>
            <person name="Morowitz M.J."/>
            <person name="Banfield J.F."/>
        </authorList>
    </citation>
    <scope>NUCLEOTIDE SEQUENCE [LARGE SCALE GENOMIC DNA]</scope>
    <source>
        <strain evidence="9">S2_006_000_R2_64</strain>
    </source>
</reference>
<feature type="transmembrane region" description="Helical" evidence="7">
    <location>
        <begin position="273"/>
        <end position="298"/>
    </location>
</feature>
<dbReference type="Gene3D" id="3.90.550.10">
    <property type="entry name" value="Spore Coat Polysaccharide Biosynthesis Protein SpsA, Chain A"/>
    <property type="match status" value="1"/>
</dbReference>
<dbReference type="GO" id="GO:0016757">
    <property type="term" value="F:glycosyltransferase activity"/>
    <property type="evidence" value="ECO:0007669"/>
    <property type="project" value="UniProtKB-KW"/>
</dbReference>
<evidence type="ECO:0000313" key="10">
    <source>
        <dbReference type="Proteomes" id="UP000249739"/>
    </source>
</evidence>
<sequence length="326" mass="36405">MTFSSPKLLSIICPVMNEEEVIEMFLQGITPSLDQATALLPEGSTYEIIFIDDGSRDATPFIIGELAKTNPKLKLISLSRNFGKEAAMAAGLQYSSGDAAIPIDVDLQDPPEIIVDMVHEWMAGAKVVNAKRVNRDSDSWIKRSTAQLFYNGFNKIAHYTIPENVGDFRLLDREVVDTLNLFTERNRFMKAIFSWVGYKQATVEYTRLTRIAGTSKFKYWKLWNFALDGITGSTTVPLRMWTYVGVAMAIAAALFAAFIIVKTLVFGIDSPGYASLMVVMLTIGAFNFISLGILGEYVGRISEEVRNRPLFIVQHTVGLEEKKQPF</sequence>
<proteinExistence type="predicted"/>
<accession>A0A2W5FL02</accession>
<dbReference type="InterPro" id="IPR050256">
    <property type="entry name" value="Glycosyltransferase_2"/>
</dbReference>
<dbReference type="AlphaFoldDB" id="A0A2W5FL02"/>
<dbReference type="PANTHER" id="PTHR48090">
    <property type="entry name" value="UNDECAPRENYL-PHOSPHATE 4-DEOXY-4-FORMAMIDO-L-ARABINOSE TRANSFERASE-RELATED"/>
    <property type="match status" value="1"/>
</dbReference>
<dbReference type="CDD" id="cd04187">
    <property type="entry name" value="DPM1_like_bac"/>
    <property type="match status" value="1"/>
</dbReference>
<dbReference type="InterPro" id="IPR001173">
    <property type="entry name" value="Glyco_trans_2-like"/>
</dbReference>
<organism evidence="9 10">
    <name type="scientific">Micavibrio aeruginosavorus</name>
    <dbReference type="NCBI Taxonomy" id="349221"/>
    <lineage>
        <taxon>Bacteria</taxon>
        <taxon>Pseudomonadati</taxon>
        <taxon>Bdellovibrionota</taxon>
        <taxon>Bdellovibrionia</taxon>
        <taxon>Bdellovibrionales</taxon>
        <taxon>Pseudobdellovibrionaceae</taxon>
        <taxon>Micavibrio</taxon>
    </lineage>
</organism>
<evidence type="ECO:0000256" key="5">
    <source>
        <dbReference type="ARBA" id="ARBA00022989"/>
    </source>
</evidence>
<evidence type="ECO:0000256" key="6">
    <source>
        <dbReference type="ARBA" id="ARBA00023136"/>
    </source>
</evidence>
<dbReference type="PANTHER" id="PTHR48090:SF1">
    <property type="entry name" value="PROPHAGE BACTOPRENOL GLUCOSYL TRANSFERASE HOMOLOG"/>
    <property type="match status" value="1"/>
</dbReference>
<keyword evidence="6 7" id="KW-0472">Membrane</keyword>
<evidence type="ECO:0000256" key="3">
    <source>
        <dbReference type="ARBA" id="ARBA00022679"/>
    </source>
</evidence>
<feature type="domain" description="Glycosyltransferase 2-like" evidence="8">
    <location>
        <begin position="10"/>
        <end position="177"/>
    </location>
</feature>
<evidence type="ECO:0000313" key="9">
    <source>
        <dbReference type="EMBL" id="PZP55838.1"/>
    </source>
</evidence>
<gene>
    <name evidence="9" type="ORF">DI586_05600</name>
</gene>
<keyword evidence="3 9" id="KW-0808">Transferase</keyword>
<dbReference type="EMBL" id="QFOT01000048">
    <property type="protein sequence ID" value="PZP55838.1"/>
    <property type="molecule type" value="Genomic_DNA"/>
</dbReference>
<dbReference type="SUPFAM" id="SSF53448">
    <property type="entry name" value="Nucleotide-diphospho-sugar transferases"/>
    <property type="match status" value="1"/>
</dbReference>
<feature type="transmembrane region" description="Helical" evidence="7">
    <location>
        <begin position="240"/>
        <end position="261"/>
    </location>
</feature>
<dbReference type="Pfam" id="PF00535">
    <property type="entry name" value="Glycos_transf_2"/>
    <property type="match status" value="1"/>
</dbReference>
<evidence type="ECO:0000256" key="4">
    <source>
        <dbReference type="ARBA" id="ARBA00022692"/>
    </source>
</evidence>
<dbReference type="Proteomes" id="UP000249739">
    <property type="component" value="Unassembled WGS sequence"/>
</dbReference>
<keyword evidence="4 7" id="KW-0812">Transmembrane</keyword>
<evidence type="ECO:0000256" key="7">
    <source>
        <dbReference type="SAM" id="Phobius"/>
    </source>
</evidence>